<evidence type="ECO:0000313" key="5">
    <source>
        <dbReference type="Proteomes" id="UP000277811"/>
    </source>
</evidence>
<dbReference type="InterPro" id="IPR024654">
    <property type="entry name" value="Calcineurin-like_PHP_lpxH"/>
</dbReference>
<evidence type="ECO:0000313" key="4">
    <source>
        <dbReference type="EMBL" id="VBB06440.1"/>
    </source>
</evidence>
<dbReference type="InterPro" id="IPR029052">
    <property type="entry name" value="Metallo-depent_PP-like"/>
</dbReference>
<dbReference type="Proteomes" id="UP000277811">
    <property type="component" value="Unassembled WGS sequence"/>
</dbReference>
<feature type="domain" description="Calcineurin-like phosphoesterase" evidence="3">
    <location>
        <begin position="1"/>
        <end position="199"/>
    </location>
</feature>
<organism evidence="4 5">
    <name type="scientific">Lucifera butyrica</name>
    <dbReference type="NCBI Taxonomy" id="1351585"/>
    <lineage>
        <taxon>Bacteria</taxon>
        <taxon>Bacillati</taxon>
        <taxon>Bacillota</taxon>
        <taxon>Negativicutes</taxon>
        <taxon>Veillonellales</taxon>
        <taxon>Veillonellaceae</taxon>
        <taxon>Lucifera</taxon>
    </lineage>
</organism>
<dbReference type="InterPro" id="IPR050126">
    <property type="entry name" value="Ap4A_hydrolase"/>
</dbReference>
<dbReference type="NCBIfam" id="TIGR00040">
    <property type="entry name" value="yfcE"/>
    <property type="match status" value="1"/>
</dbReference>
<proteinExistence type="inferred from homology"/>
<dbReference type="EMBL" id="UPPP01000064">
    <property type="protein sequence ID" value="VBB06440.1"/>
    <property type="molecule type" value="Genomic_DNA"/>
</dbReference>
<dbReference type="PANTHER" id="PTHR42850:SF2">
    <property type="entry name" value="BLL5683 PROTEIN"/>
    <property type="match status" value="1"/>
</dbReference>
<dbReference type="Pfam" id="PF12850">
    <property type="entry name" value="Metallophos_2"/>
    <property type="match status" value="1"/>
</dbReference>
<accession>A0A498R6D4</accession>
<dbReference type="GO" id="GO:0005737">
    <property type="term" value="C:cytoplasm"/>
    <property type="evidence" value="ECO:0007669"/>
    <property type="project" value="TreeGrafter"/>
</dbReference>
<evidence type="ECO:0000259" key="3">
    <source>
        <dbReference type="Pfam" id="PF12850"/>
    </source>
</evidence>
<reference evidence="4 5" key="1">
    <citation type="submission" date="2018-06" db="EMBL/GenBank/DDBJ databases">
        <authorList>
            <person name="Strepis N."/>
        </authorList>
    </citation>
    <scope>NUCLEOTIDE SEQUENCE [LARGE SCALE GENOMIC DNA]</scope>
    <source>
        <strain evidence="4">LUCI</strain>
    </source>
</reference>
<evidence type="ECO:0000256" key="1">
    <source>
        <dbReference type="ARBA" id="ARBA00008950"/>
    </source>
</evidence>
<dbReference type="EC" id="3.1.4.-" evidence="2"/>
<protein>
    <recommendedName>
        <fullName evidence="2">Phosphoesterase</fullName>
        <ecNumber evidence="2">3.1.4.-</ecNumber>
    </recommendedName>
</protein>
<evidence type="ECO:0000256" key="2">
    <source>
        <dbReference type="RuleBase" id="RU362039"/>
    </source>
</evidence>
<sequence length="236" mass="26198">MKFAAIGDIHSNVEALQAVLQDIDSRQVDFIVSTGDLVGYFPYPNEVIDLLRKRHILSIQGNYDYAIGNNEAVCGCDYTDDKQLELAGLSMLYTNSVITEENRQYLKNLPQFVTLTIDGMRALVVHGSPRQTNEYLLEDSPATAEVAAQLNENILICGHTHKPYYKTVQGKHMINAGSAGKPKHGNPNATYVIVTVQDKQVQVDIVEVPYDYEKVAQAVEVDELLPNEFAGLLRNG</sequence>
<dbReference type="InterPro" id="IPR011152">
    <property type="entry name" value="Pesterase_MJ0912"/>
</dbReference>
<comment type="cofactor">
    <cofactor evidence="2">
        <name>a divalent metal cation</name>
        <dbReference type="ChEBI" id="CHEBI:60240"/>
    </cofactor>
</comment>
<dbReference type="GO" id="GO:0046872">
    <property type="term" value="F:metal ion binding"/>
    <property type="evidence" value="ECO:0007669"/>
    <property type="project" value="UniProtKB-KW"/>
</dbReference>
<dbReference type="GO" id="GO:0016791">
    <property type="term" value="F:phosphatase activity"/>
    <property type="evidence" value="ECO:0007669"/>
    <property type="project" value="TreeGrafter"/>
</dbReference>
<dbReference type="SUPFAM" id="SSF56300">
    <property type="entry name" value="Metallo-dependent phosphatases"/>
    <property type="match status" value="1"/>
</dbReference>
<dbReference type="AlphaFoldDB" id="A0A498R6D4"/>
<comment type="similarity">
    <text evidence="1 2">Belongs to the metallophosphoesterase superfamily. YfcE family.</text>
</comment>
<name>A0A498R6D4_9FIRM</name>
<dbReference type="PIRSF" id="PIRSF000883">
    <property type="entry name" value="Pesterase_MJ0912"/>
    <property type="match status" value="1"/>
</dbReference>
<dbReference type="Gene3D" id="3.60.21.10">
    <property type="match status" value="1"/>
</dbReference>
<dbReference type="OrthoDB" id="9800565at2"/>
<keyword evidence="2" id="KW-0479">Metal-binding</keyword>
<dbReference type="InterPro" id="IPR000979">
    <property type="entry name" value="Phosphodiesterase_MJ0936/Vps29"/>
</dbReference>
<dbReference type="PANTHER" id="PTHR42850">
    <property type="entry name" value="METALLOPHOSPHOESTERASE"/>
    <property type="match status" value="1"/>
</dbReference>
<gene>
    <name evidence="4" type="ORF">LUCI_1672</name>
</gene>
<dbReference type="RefSeq" id="WP_122627395.1">
    <property type="nucleotide sequence ID" value="NZ_UPPP01000064.1"/>
</dbReference>
<keyword evidence="5" id="KW-1185">Reference proteome</keyword>